<dbReference type="PANTHER" id="PTHR37526:SF1">
    <property type="entry name" value="PROTEIN TUSB"/>
    <property type="match status" value="1"/>
</dbReference>
<gene>
    <name evidence="1" type="primary">dsrH</name>
    <name evidence="1" type="ORF">C0039_20365</name>
</gene>
<dbReference type="GO" id="GO:0016740">
    <property type="term" value="F:transferase activity"/>
    <property type="evidence" value="ECO:0007669"/>
    <property type="project" value="UniProtKB-KW"/>
</dbReference>
<dbReference type="NCBIfam" id="TIGR03011">
    <property type="entry name" value="sulf_tusB_dsrH"/>
    <property type="match status" value="1"/>
</dbReference>
<dbReference type="RefSeq" id="WP_084179803.1">
    <property type="nucleotide sequence ID" value="NZ_PKUS01000051.1"/>
</dbReference>
<dbReference type="GO" id="GO:0002143">
    <property type="term" value="P:tRNA wobble position uridine thiolation"/>
    <property type="evidence" value="ECO:0007669"/>
    <property type="project" value="InterPro"/>
</dbReference>
<dbReference type="InterPro" id="IPR027396">
    <property type="entry name" value="DsrEFH-like"/>
</dbReference>
<dbReference type="InterPro" id="IPR007215">
    <property type="entry name" value="Sulphur_relay_TusB/DsrH"/>
</dbReference>
<dbReference type="SUPFAM" id="SSF75169">
    <property type="entry name" value="DsrEFH-like"/>
    <property type="match status" value="1"/>
</dbReference>
<keyword evidence="2" id="KW-1185">Reference proteome</keyword>
<keyword evidence="1" id="KW-0808">Transferase</keyword>
<evidence type="ECO:0000313" key="1">
    <source>
        <dbReference type="EMBL" id="PLW66711.1"/>
    </source>
</evidence>
<accession>A0A2N5WWU7</accession>
<organism evidence="1 2">
    <name type="scientific">Pseudohalioglobus lutimaris</name>
    <dbReference type="NCBI Taxonomy" id="1737061"/>
    <lineage>
        <taxon>Bacteria</taxon>
        <taxon>Pseudomonadati</taxon>
        <taxon>Pseudomonadota</taxon>
        <taxon>Gammaproteobacteria</taxon>
        <taxon>Cellvibrionales</taxon>
        <taxon>Halieaceae</taxon>
        <taxon>Pseudohalioglobus</taxon>
    </lineage>
</organism>
<dbReference type="OrthoDB" id="9795117at2"/>
<evidence type="ECO:0000313" key="2">
    <source>
        <dbReference type="Proteomes" id="UP000235005"/>
    </source>
</evidence>
<dbReference type="Gene3D" id="3.40.1260.10">
    <property type="entry name" value="DsrEFH-like"/>
    <property type="match status" value="1"/>
</dbReference>
<name>A0A2N5WWU7_9GAMM</name>
<comment type="caution">
    <text evidence="1">The sequence shown here is derived from an EMBL/GenBank/DDBJ whole genome shotgun (WGS) entry which is preliminary data.</text>
</comment>
<dbReference type="PANTHER" id="PTHR37526">
    <property type="entry name" value="PROTEIN TUSB"/>
    <property type="match status" value="1"/>
</dbReference>
<reference evidence="1 2" key="1">
    <citation type="submission" date="2018-01" db="EMBL/GenBank/DDBJ databases">
        <title>The draft genome sequence of Halioglobus lutimaris HF004.</title>
        <authorList>
            <person name="Du Z.-J."/>
            <person name="Shi M.-J."/>
        </authorList>
    </citation>
    <scope>NUCLEOTIDE SEQUENCE [LARGE SCALE GENOMIC DNA]</scope>
    <source>
        <strain evidence="1 2">HF004</strain>
    </source>
</reference>
<protein>
    <submittedName>
        <fullName evidence="1">Sulfurtransferase complex subunit TusB</fullName>
    </submittedName>
</protein>
<dbReference type="AlphaFoldDB" id="A0A2N5WWU7"/>
<dbReference type="GO" id="GO:1990228">
    <property type="term" value="C:sulfurtransferase complex"/>
    <property type="evidence" value="ECO:0007669"/>
    <property type="project" value="TreeGrafter"/>
</dbReference>
<proteinExistence type="predicted"/>
<dbReference type="Pfam" id="PF04077">
    <property type="entry name" value="DsrH"/>
    <property type="match status" value="1"/>
</dbReference>
<sequence length="96" mass="10340">MILHTLNTAGISDSFRDCLRMAQAGDAILLLGDGVYNAIPGSETALALRDCEAKVMALDTDVAAAGLDQRLGPTLLVDMDGFVGLTEYYPRQMAWY</sequence>
<dbReference type="Proteomes" id="UP000235005">
    <property type="component" value="Unassembled WGS sequence"/>
</dbReference>
<dbReference type="EMBL" id="PKUS01000051">
    <property type="protein sequence ID" value="PLW66711.1"/>
    <property type="molecule type" value="Genomic_DNA"/>
</dbReference>